<dbReference type="Pfam" id="PF03469">
    <property type="entry name" value="XH"/>
    <property type="match status" value="1"/>
</dbReference>
<dbReference type="InterPro" id="IPR005380">
    <property type="entry name" value="XS_domain"/>
</dbReference>
<feature type="coiled-coil region" evidence="3">
    <location>
        <begin position="488"/>
        <end position="522"/>
    </location>
</feature>
<feature type="coiled-coil region" evidence="3">
    <location>
        <begin position="686"/>
        <end position="719"/>
    </location>
</feature>
<name>A0ABD3EAT1_9LAMI</name>
<comment type="caution">
    <text evidence="8">The sequence shown here is derived from an EMBL/GenBank/DDBJ whole genome shotgun (WGS) entry which is preliminary data.</text>
</comment>
<evidence type="ECO:0000259" key="5">
    <source>
        <dbReference type="Pfam" id="PF03468"/>
    </source>
</evidence>
<dbReference type="InterPro" id="IPR038588">
    <property type="entry name" value="XS_domain_sf"/>
</dbReference>
<evidence type="ECO:0000256" key="2">
    <source>
        <dbReference type="ARBA" id="ARBA00023158"/>
    </source>
</evidence>
<dbReference type="InterPro" id="IPR045177">
    <property type="entry name" value="FDM1-5/IDN2"/>
</dbReference>
<protein>
    <recommendedName>
        <fullName evidence="10">XH/XS domain-containing protein</fullName>
    </recommendedName>
</protein>
<evidence type="ECO:0000256" key="4">
    <source>
        <dbReference type="SAM" id="MobiDB-lite"/>
    </source>
</evidence>
<dbReference type="AlphaFoldDB" id="A0ABD3EAT1"/>
<feature type="domain" description="XS" evidence="5">
    <location>
        <begin position="138"/>
        <end position="249"/>
    </location>
</feature>
<dbReference type="InterPro" id="IPR005379">
    <property type="entry name" value="FDM1-5/IDN2_XH"/>
</dbReference>
<evidence type="ECO:0000259" key="6">
    <source>
        <dbReference type="Pfam" id="PF03469"/>
    </source>
</evidence>
<feature type="domain" description="Zinc finger-XS" evidence="7">
    <location>
        <begin position="280"/>
        <end position="323"/>
    </location>
</feature>
<dbReference type="EMBL" id="JAVIJP010000007">
    <property type="protein sequence ID" value="KAL3650164.1"/>
    <property type="molecule type" value="Genomic_DNA"/>
</dbReference>
<dbReference type="Proteomes" id="UP001632038">
    <property type="component" value="Unassembled WGS sequence"/>
</dbReference>
<evidence type="ECO:0000313" key="8">
    <source>
        <dbReference type="EMBL" id="KAL3650164.1"/>
    </source>
</evidence>
<reference evidence="9" key="1">
    <citation type="journal article" date="2024" name="IScience">
        <title>Strigolactones Initiate the Formation of Haustorium-like Structures in Castilleja.</title>
        <authorList>
            <person name="Buerger M."/>
            <person name="Peterson D."/>
            <person name="Chory J."/>
        </authorList>
    </citation>
    <scope>NUCLEOTIDE SEQUENCE [LARGE SCALE GENOMIC DNA]</scope>
</reference>
<keyword evidence="1 3" id="KW-0175">Coiled coil</keyword>
<proteinExistence type="predicted"/>
<feature type="domain" description="Factor of DNA methylation 1-5/IDN2" evidence="6">
    <location>
        <begin position="747"/>
        <end position="877"/>
    </location>
</feature>
<keyword evidence="2" id="KW-0943">RNA-mediated gene silencing</keyword>
<dbReference type="InterPro" id="IPR005381">
    <property type="entry name" value="Znf-XS_domain"/>
</dbReference>
<dbReference type="CDD" id="cd12266">
    <property type="entry name" value="RRM_like_XS"/>
    <property type="match status" value="1"/>
</dbReference>
<sequence length="881" mass="102304">MGSWDASIWYTHSSEEEADINEFEAKNYEDQTYEELKNGKHQVKRSGRAYMCPYCPDKSKQDFQYQDILQHATAIGNIPGPKRTARDKANHLALARYLETDIPVTASAGRPGPSKPGPSKPPSNDLVGDVLAGHDHRETFVCPFIGVVVNIPTDFQDGRYVGESGSETRDQLVKRGFNPIRVQPLWNSRGHSGTAIVVFNWGLSGFADAMRFEWAYAAYHHGKKNWLAKNGKEKSGLYAWVARAEDYNSFNIVGENIRKVGELRTISDIMGEEARSTHLCPYCPTTRKRNFVFKDLYQHARSIGDCNSKRRSLRDKANHLALAKYLGMHLVTFDPVVDDHYQDDEKAEVDDHDDHDEKLVWPWIGIIMNIPTELKDGRYVGESGSKLRDQLTIRGFNPTRVRTLWDLTLGHSGSAIVEFRKDWAGFTNAVSFEKAYEANRRGKSDWLTEKEKRSPDDLYGWIARAEDYNSDDIIGEWLRKIGDLRTISDVMEEEVRKTNKLVDNLTNAIEKKKRDLLEIESKFEETESCLQKLILEKDSVHKAYNAEMKKIESGTRDHFQKIFKDHEKLKFQLEIQKRDLQLRGQELMKRETHNEIERKKLTEELEQNAVRNCSLQAAAKKQRKTDENMMKLAEEQKKEKERLHNRIIQLEIQLDAKQAVQLEIEQLRGKLNIVKHMGDECDLEVLNHVEMLLRAMREKERELEELESLNQTLIVQEHKTNEELQDARKEMVNGLKEVPIHSHIGIKRMGELDRKPFLEAMKRRYNGADADERATELCSLWEEYLRDPEWYPIKVVNVNGNYESVINEDDEKLRDLKENYGDEVHNAVIRALREVNEYNPSGRYLVSELWNYNDGRRGSLKEGAEILLMQWRLNKRKREMD</sequence>
<dbReference type="PANTHER" id="PTHR21596">
    <property type="entry name" value="RIBONUCLEASE P SUBUNIT P38"/>
    <property type="match status" value="1"/>
</dbReference>
<dbReference type="PANTHER" id="PTHR21596:SF65">
    <property type="entry name" value="PROTEIN INVOLVED IN DE NOVO 2-RELATED"/>
    <property type="match status" value="1"/>
</dbReference>
<feature type="coiled-coil region" evidence="3">
    <location>
        <begin position="623"/>
        <end position="660"/>
    </location>
</feature>
<dbReference type="Gene3D" id="3.30.70.2890">
    <property type="entry name" value="XS domain"/>
    <property type="match status" value="2"/>
</dbReference>
<keyword evidence="9" id="KW-1185">Reference proteome</keyword>
<evidence type="ECO:0000313" key="9">
    <source>
        <dbReference type="Proteomes" id="UP001632038"/>
    </source>
</evidence>
<evidence type="ECO:0000259" key="7">
    <source>
        <dbReference type="Pfam" id="PF03470"/>
    </source>
</evidence>
<evidence type="ECO:0008006" key="10">
    <source>
        <dbReference type="Google" id="ProtNLM"/>
    </source>
</evidence>
<gene>
    <name evidence="8" type="ORF">CASFOL_006567</name>
</gene>
<accession>A0ABD3EAT1</accession>
<dbReference type="Pfam" id="PF03470">
    <property type="entry name" value="zf-XS"/>
    <property type="match status" value="2"/>
</dbReference>
<feature type="domain" description="Zinc finger-XS" evidence="7">
    <location>
        <begin position="52"/>
        <end position="95"/>
    </location>
</feature>
<feature type="region of interest" description="Disordered" evidence="4">
    <location>
        <begin position="104"/>
        <end position="126"/>
    </location>
</feature>
<dbReference type="Pfam" id="PF03468">
    <property type="entry name" value="XS"/>
    <property type="match status" value="2"/>
</dbReference>
<evidence type="ECO:0000256" key="1">
    <source>
        <dbReference type="ARBA" id="ARBA00023054"/>
    </source>
</evidence>
<feature type="domain" description="XS" evidence="5">
    <location>
        <begin position="356"/>
        <end position="470"/>
    </location>
</feature>
<evidence type="ECO:0000256" key="3">
    <source>
        <dbReference type="SAM" id="Coils"/>
    </source>
</evidence>
<dbReference type="GO" id="GO:0031047">
    <property type="term" value="P:regulatory ncRNA-mediated gene silencing"/>
    <property type="evidence" value="ECO:0007669"/>
    <property type="project" value="UniProtKB-KW"/>
</dbReference>
<organism evidence="8 9">
    <name type="scientific">Castilleja foliolosa</name>
    <dbReference type="NCBI Taxonomy" id="1961234"/>
    <lineage>
        <taxon>Eukaryota</taxon>
        <taxon>Viridiplantae</taxon>
        <taxon>Streptophyta</taxon>
        <taxon>Embryophyta</taxon>
        <taxon>Tracheophyta</taxon>
        <taxon>Spermatophyta</taxon>
        <taxon>Magnoliopsida</taxon>
        <taxon>eudicotyledons</taxon>
        <taxon>Gunneridae</taxon>
        <taxon>Pentapetalae</taxon>
        <taxon>asterids</taxon>
        <taxon>lamiids</taxon>
        <taxon>Lamiales</taxon>
        <taxon>Orobanchaceae</taxon>
        <taxon>Pedicularideae</taxon>
        <taxon>Castillejinae</taxon>
        <taxon>Castilleja</taxon>
    </lineage>
</organism>